<feature type="coiled-coil region" evidence="2">
    <location>
        <begin position="89"/>
        <end position="137"/>
    </location>
</feature>
<dbReference type="Gene3D" id="6.10.250.3150">
    <property type="match status" value="1"/>
</dbReference>
<dbReference type="Pfam" id="PF01551">
    <property type="entry name" value="Peptidase_M23"/>
    <property type="match status" value="1"/>
</dbReference>
<keyword evidence="1" id="KW-0732">Signal</keyword>
<gene>
    <name evidence="4" type="ORF">AVDCRST_MAG24-413</name>
</gene>
<dbReference type="InterPro" id="IPR011055">
    <property type="entry name" value="Dup_hybrid_motif"/>
</dbReference>
<dbReference type="SUPFAM" id="SSF51261">
    <property type="entry name" value="Duplicated hybrid motif"/>
    <property type="match status" value="1"/>
</dbReference>
<evidence type="ECO:0000256" key="2">
    <source>
        <dbReference type="SAM" id="Coils"/>
    </source>
</evidence>
<keyword evidence="2" id="KW-0175">Coiled coil</keyword>
<dbReference type="InterPro" id="IPR016047">
    <property type="entry name" value="M23ase_b-sheet_dom"/>
</dbReference>
<dbReference type="PANTHER" id="PTHR21666:SF289">
    <property type="entry name" value="L-ALA--D-GLU ENDOPEPTIDASE"/>
    <property type="match status" value="1"/>
</dbReference>
<dbReference type="PANTHER" id="PTHR21666">
    <property type="entry name" value="PEPTIDASE-RELATED"/>
    <property type="match status" value="1"/>
</dbReference>
<dbReference type="CDD" id="cd12797">
    <property type="entry name" value="M23_peptidase"/>
    <property type="match status" value="1"/>
</dbReference>
<evidence type="ECO:0000259" key="3">
    <source>
        <dbReference type="Pfam" id="PF01551"/>
    </source>
</evidence>
<name>A0A6J4L6I1_9ACTN</name>
<reference evidence="4" key="1">
    <citation type="submission" date="2020-02" db="EMBL/GenBank/DDBJ databases">
        <authorList>
            <person name="Meier V. D."/>
        </authorList>
    </citation>
    <scope>NUCLEOTIDE SEQUENCE</scope>
    <source>
        <strain evidence="4">AVDCRST_MAG24</strain>
    </source>
</reference>
<evidence type="ECO:0000256" key="1">
    <source>
        <dbReference type="ARBA" id="ARBA00022729"/>
    </source>
</evidence>
<organism evidence="4">
    <name type="scientific">uncultured Nocardioidaceae bacterium</name>
    <dbReference type="NCBI Taxonomy" id="253824"/>
    <lineage>
        <taxon>Bacteria</taxon>
        <taxon>Bacillati</taxon>
        <taxon>Actinomycetota</taxon>
        <taxon>Actinomycetes</taxon>
        <taxon>Propionibacteriales</taxon>
        <taxon>Nocardioidaceae</taxon>
        <taxon>environmental samples</taxon>
    </lineage>
</organism>
<evidence type="ECO:0000313" key="4">
    <source>
        <dbReference type="EMBL" id="CAA9322566.1"/>
    </source>
</evidence>
<dbReference type="PROSITE" id="PS51318">
    <property type="entry name" value="TAT"/>
    <property type="match status" value="1"/>
</dbReference>
<dbReference type="InterPro" id="IPR050570">
    <property type="entry name" value="Cell_wall_metabolism_enzyme"/>
</dbReference>
<accession>A0A6J4L6I1</accession>
<sequence>MSFPHARTHPSARRTAAALGLAAAVTGLLAAVVLPSAPATALTPAASGSLDDRRVAVADRLDDAGHQLEESSAAVRRATTALLGARAELADAEAVLADTRDALAVARARDEQMQSRLEAARDRLAQARAALDAGRAAVGEQESGLRRMAAATYEQGGSGLTNLSLVFTTQDPAQLTGRLTSTTSVLNSESALLDRLTASRVVLAVQEEQTEAAEAQVARRREEAAANLARKEALQAQADAAAAEVDELVEAKAGARRSALEMRRTDLRQLGRLEAERARITQLVRQRAAHSALSGIVDGGGVLTTPTRGWLSSGYGMRTHPIFGYRSLHDGVDFGALCGTPVVAAAGGTVLSQYFSSSYGNRVIIDHGLLRGVGVATTSNHLSRYAVAVGQRVERGQVIGYVGDTGWSTGCHLHFSVLQNGVAVDPAPWL</sequence>
<proteinExistence type="predicted"/>
<dbReference type="EMBL" id="CADCUF010000053">
    <property type="protein sequence ID" value="CAA9322566.1"/>
    <property type="molecule type" value="Genomic_DNA"/>
</dbReference>
<feature type="domain" description="M23ase beta-sheet core" evidence="3">
    <location>
        <begin position="328"/>
        <end position="426"/>
    </location>
</feature>
<feature type="coiled-coil region" evidence="2">
    <location>
        <begin position="203"/>
        <end position="251"/>
    </location>
</feature>
<dbReference type="InterPro" id="IPR006311">
    <property type="entry name" value="TAT_signal"/>
</dbReference>
<dbReference type="Gene3D" id="2.70.70.10">
    <property type="entry name" value="Glucose Permease (Domain IIA)"/>
    <property type="match status" value="1"/>
</dbReference>
<dbReference type="AlphaFoldDB" id="A0A6J4L6I1"/>
<dbReference type="GO" id="GO:0004222">
    <property type="term" value="F:metalloendopeptidase activity"/>
    <property type="evidence" value="ECO:0007669"/>
    <property type="project" value="TreeGrafter"/>
</dbReference>
<protein>
    <recommendedName>
        <fullName evidence="3">M23ase beta-sheet core domain-containing protein</fullName>
    </recommendedName>
</protein>